<organism evidence="2 3">
    <name type="scientific">Mesorhabditis belari</name>
    <dbReference type="NCBI Taxonomy" id="2138241"/>
    <lineage>
        <taxon>Eukaryota</taxon>
        <taxon>Metazoa</taxon>
        <taxon>Ecdysozoa</taxon>
        <taxon>Nematoda</taxon>
        <taxon>Chromadorea</taxon>
        <taxon>Rhabditida</taxon>
        <taxon>Rhabditina</taxon>
        <taxon>Rhabditomorpha</taxon>
        <taxon>Rhabditoidea</taxon>
        <taxon>Rhabditidae</taxon>
        <taxon>Mesorhabditinae</taxon>
        <taxon>Mesorhabditis</taxon>
    </lineage>
</organism>
<keyword evidence="2" id="KW-1185">Reference proteome</keyword>
<reference evidence="3" key="1">
    <citation type="submission" date="2024-02" db="UniProtKB">
        <authorList>
            <consortium name="WormBaseParasite"/>
        </authorList>
    </citation>
    <scope>IDENTIFICATION</scope>
</reference>
<evidence type="ECO:0000256" key="1">
    <source>
        <dbReference type="SAM" id="MobiDB-lite"/>
    </source>
</evidence>
<feature type="region of interest" description="Disordered" evidence="1">
    <location>
        <begin position="1"/>
        <end position="27"/>
    </location>
</feature>
<accession>A0AAF3EX02</accession>
<dbReference type="Proteomes" id="UP000887575">
    <property type="component" value="Unassembled WGS sequence"/>
</dbReference>
<sequence length="27" mass="3079">MFGEWEATAVMEPRPITTTTTKRTEPP</sequence>
<feature type="compositionally biased region" description="Low complexity" evidence="1">
    <location>
        <begin position="12"/>
        <end position="21"/>
    </location>
</feature>
<proteinExistence type="predicted"/>
<protein>
    <submittedName>
        <fullName evidence="3">Uncharacterized protein</fullName>
    </submittedName>
</protein>
<dbReference type="WBParaSite" id="MBELARI_LOCUS1869">
    <property type="protein sequence ID" value="MBELARI_LOCUS1869"/>
    <property type="gene ID" value="MBELARI_LOCUS1869"/>
</dbReference>
<name>A0AAF3EX02_9BILA</name>
<evidence type="ECO:0000313" key="3">
    <source>
        <dbReference type="WBParaSite" id="MBELARI_LOCUS1869"/>
    </source>
</evidence>
<dbReference type="AlphaFoldDB" id="A0AAF3EX02"/>
<evidence type="ECO:0000313" key="2">
    <source>
        <dbReference type="Proteomes" id="UP000887575"/>
    </source>
</evidence>